<proteinExistence type="predicted"/>
<accession>A0A1W5ZWK7</accession>
<dbReference type="STRING" id="402384.HM131_12725"/>
<dbReference type="EMBL" id="CP020772">
    <property type="protein sequence ID" value="ARI77658.1"/>
    <property type="molecule type" value="Genomic_DNA"/>
</dbReference>
<evidence type="ECO:0000313" key="2">
    <source>
        <dbReference type="EMBL" id="ARI77658.1"/>
    </source>
</evidence>
<dbReference type="InterPro" id="IPR020205">
    <property type="entry name" value="Uncharacterised_YwnF_TM"/>
</dbReference>
<keyword evidence="3" id="KW-1185">Reference proteome</keyword>
<reference evidence="2 3" key="1">
    <citation type="submission" date="2017-04" db="EMBL/GenBank/DDBJ databases">
        <title>The whole genome sequencing and assembly of Halobacillus mangrovi strain.</title>
        <authorList>
            <person name="Lee S.-J."/>
            <person name="Park M.-K."/>
            <person name="Kim J.-Y."/>
            <person name="Lee Y.-J."/>
            <person name="Yi H."/>
            <person name="Bahn Y.-S."/>
            <person name="Kim J.F."/>
            <person name="Lee D.-W."/>
        </authorList>
    </citation>
    <scope>NUCLEOTIDE SEQUENCE [LARGE SCALE GENOMIC DNA]</scope>
    <source>
        <strain evidence="2 3">KTB 131</strain>
    </source>
</reference>
<evidence type="ECO:0000313" key="3">
    <source>
        <dbReference type="Proteomes" id="UP000192527"/>
    </source>
</evidence>
<keyword evidence="1" id="KW-0472">Membrane</keyword>
<feature type="transmembrane region" description="Helical" evidence="1">
    <location>
        <begin position="60"/>
        <end position="78"/>
    </location>
</feature>
<name>A0A1W5ZWK7_9BACI</name>
<evidence type="ECO:0000256" key="1">
    <source>
        <dbReference type="SAM" id="Phobius"/>
    </source>
</evidence>
<protein>
    <submittedName>
        <fullName evidence="2">Uncharacterized protein</fullName>
    </submittedName>
</protein>
<keyword evidence="1" id="KW-0812">Transmembrane</keyword>
<dbReference type="OrthoDB" id="2451415at2"/>
<dbReference type="Pfam" id="PF17370">
    <property type="entry name" value="DUF5392"/>
    <property type="match status" value="1"/>
</dbReference>
<dbReference type="RefSeq" id="WP_085030119.1">
    <property type="nucleotide sequence ID" value="NZ_CP020772.1"/>
</dbReference>
<gene>
    <name evidence="2" type="ORF">HM131_12725</name>
</gene>
<keyword evidence="1" id="KW-1133">Transmembrane helix</keyword>
<dbReference type="AlphaFoldDB" id="A0A1W5ZWK7"/>
<sequence>MKSKHKHLPAYIVDEFKELDKVTKPLFKKMRGYALLSFIAIPISFINILSLFLAGKTEPIYIFPLLFFSIVGAFGLALQREVKFLYKEIQATSVQFIKERIRKTEVMHEHKRKNYMELIVKEPFSSINLFAEFLEEERRLKTDK</sequence>
<dbReference type="Proteomes" id="UP000192527">
    <property type="component" value="Chromosome"/>
</dbReference>
<dbReference type="KEGG" id="hmn:HM131_12725"/>
<feature type="transmembrane region" description="Helical" evidence="1">
    <location>
        <begin position="33"/>
        <end position="54"/>
    </location>
</feature>
<organism evidence="2 3">
    <name type="scientific">Halobacillus mangrovi</name>
    <dbReference type="NCBI Taxonomy" id="402384"/>
    <lineage>
        <taxon>Bacteria</taxon>
        <taxon>Bacillati</taxon>
        <taxon>Bacillota</taxon>
        <taxon>Bacilli</taxon>
        <taxon>Bacillales</taxon>
        <taxon>Bacillaceae</taxon>
        <taxon>Halobacillus</taxon>
    </lineage>
</organism>